<keyword evidence="1" id="KW-0732">Signal</keyword>
<name>A0A139XFS5_9CYAN</name>
<evidence type="ECO:0000256" key="1">
    <source>
        <dbReference type="SAM" id="SignalP"/>
    </source>
</evidence>
<keyword evidence="3" id="KW-1185">Reference proteome</keyword>
<dbReference type="EMBL" id="ANNX02000013">
    <property type="protein sequence ID" value="KYC43513.1"/>
    <property type="molecule type" value="Genomic_DNA"/>
</dbReference>
<sequence>MPNQCNSVLKSHLLGSSLFMSLFLTPTWAGLEAAQVTFKPPRVSAPRQSTGGSSRVGDNCFTTQKVGLTASVIPLLPSSGIGLTVKEHPVILVYIPPTTAKQALFSVQDEQAINHYQKTINLPAKPGVMVIKLPNSIPGIKTGKNYQWSLAIMCSAELEPDSPLVSGWIQRVQNPVGLKNQSNLSPSLELASHLAKHGVWYDTIFELANLMQAEPNNPIVKASWQQLLNAVGLNAIANAPVTSDQ</sequence>
<feature type="chain" id="PRO_5007300685" description="DUF928 domain-containing protein" evidence="1">
    <location>
        <begin position="30"/>
        <end position="245"/>
    </location>
</feature>
<evidence type="ECO:0000313" key="2">
    <source>
        <dbReference type="EMBL" id="KYC43513.1"/>
    </source>
</evidence>
<dbReference type="InterPro" id="IPR010328">
    <property type="entry name" value="DUF928"/>
</dbReference>
<dbReference type="AlphaFoldDB" id="A0A139XFS5"/>
<organism evidence="2 3">
    <name type="scientific">Scytonema hofmannii PCC 7110</name>
    <dbReference type="NCBI Taxonomy" id="128403"/>
    <lineage>
        <taxon>Bacteria</taxon>
        <taxon>Bacillati</taxon>
        <taxon>Cyanobacteriota</taxon>
        <taxon>Cyanophyceae</taxon>
        <taxon>Nostocales</taxon>
        <taxon>Scytonemataceae</taxon>
        <taxon>Scytonema</taxon>
    </lineage>
</organism>
<evidence type="ECO:0008006" key="4">
    <source>
        <dbReference type="Google" id="ProtNLM"/>
    </source>
</evidence>
<reference evidence="2 3" key="1">
    <citation type="journal article" date="2013" name="Genome Biol. Evol.">
        <title>Genomes of Stigonematalean cyanobacteria (subsection V) and the evolution of oxygenic photosynthesis from prokaryotes to plastids.</title>
        <authorList>
            <person name="Dagan T."/>
            <person name="Roettger M."/>
            <person name="Stucken K."/>
            <person name="Landan G."/>
            <person name="Koch R."/>
            <person name="Major P."/>
            <person name="Gould S.B."/>
            <person name="Goremykin V.V."/>
            <person name="Rippka R."/>
            <person name="Tandeau de Marsac N."/>
            <person name="Gugger M."/>
            <person name="Lockhart P.J."/>
            <person name="Allen J.F."/>
            <person name="Brune I."/>
            <person name="Maus I."/>
            <person name="Puhler A."/>
            <person name="Martin W.F."/>
        </authorList>
    </citation>
    <scope>NUCLEOTIDE SEQUENCE [LARGE SCALE GENOMIC DNA]</scope>
    <source>
        <strain evidence="2 3">PCC 7110</strain>
    </source>
</reference>
<feature type="signal peptide" evidence="1">
    <location>
        <begin position="1"/>
        <end position="29"/>
    </location>
</feature>
<dbReference type="Proteomes" id="UP000076925">
    <property type="component" value="Unassembled WGS sequence"/>
</dbReference>
<dbReference type="Pfam" id="PF06051">
    <property type="entry name" value="DUF928"/>
    <property type="match status" value="1"/>
</dbReference>
<evidence type="ECO:0000313" key="3">
    <source>
        <dbReference type="Proteomes" id="UP000076925"/>
    </source>
</evidence>
<gene>
    <name evidence="2" type="ORF">WA1_10650</name>
</gene>
<accession>A0A139XFS5</accession>
<dbReference type="STRING" id="128403.WA1_10650"/>
<comment type="caution">
    <text evidence="2">The sequence shown here is derived from an EMBL/GenBank/DDBJ whole genome shotgun (WGS) entry which is preliminary data.</text>
</comment>
<proteinExistence type="predicted"/>
<protein>
    <recommendedName>
        <fullName evidence="4">DUF928 domain-containing protein</fullName>
    </recommendedName>
</protein>